<evidence type="ECO:0000313" key="7">
    <source>
        <dbReference type="EMBL" id="CAF3551641.1"/>
    </source>
</evidence>
<dbReference type="Proteomes" id="UP000682733">
    <property type="component" value="Unassembled WGS sequence"/>
</dbReference>
<evidence type="ECO:0000256" key="1">
    <source>
        <dbReference type="ARBA" id="ARBA00022723"/>
    </source>
</evidence>
<dbReference type="PROSITE" id="PS50016">
    <property type="entry name" value="ZF_PHD_2"/>
    <property type="match status" value="1"/>
</dbReference>
<name>A0A8S2CV84_9BILA</name>
<keyword evidence="2 4" id="KW-0863">Zinc-finger</keyword>
<dbReference type="InterPro" id="IPR044075">
    <property type="entry name" value="PRKCBP1_PHD"/>
</dbReference>
<dbReference type="GO" id="GO:0008270">
    <property type="term" value="F:zinc ion binding"/>
    <property type="evidence" value="ECO:0007669"/>
    <property type="project" value="UniProtKB-KW"/>
</dbReference>
<sequence length="130" mass="15326">MNQTNETTTMDYTPPVKLKKITNEKDDHNDIYCFECHTEGDVICCEMCPRVYHLRCLGLIELPPGDWMCPECETILSSSTENNRPETLKRHSMQEFHTMLTFALRRMKSHPQVIEIIQVLFCILFKIWTK</sequence>
<dbReference type="InterPro" id="IPR019786">
    <property type="entry name" value="Zinc_finger_PHD-type_CS"/>
</dbReference>
<dbReference type="EMBL" id="CAJOBA010000715">
    <property type="protein sequence ID" value="CAF3551641.1"/>
    <property type="molecule type" value="Genomic_DNA"/>
</dbReference>
<dbReference type="Pfam" id="PF23011">
    <property type="entry name" value="PHD-1st_NSD"/>
    <property type="match status" value="1"/>
</dbReference>
<dbReference type="PANTHER" id="PTHR46453:SF5">
    <property type="entry name" value="PROTEIN KINASE C-BINDING PROTEIN 1 ISOFORM X1"/>
    <property type="match status" value="1"/>
</dbReference>
<dbReference type="InterPro" id="IPR001965">
    <property type="entry name" value="Znf_PHD"/>
</dbReference>
<keyword evidence="3" id="KW-0862">Zinc</keyword>
<evidence type="ECO:0000256" key="2">
    <source>
        <dbReference type="ARBA" id="ARBA00022771"/>
    </source>
</evidence>
<dbReference type="GO" id="GO:0003714">
    <property type="term" value="F:transcription corepressor activity"/>
    <property type="evidence" value="ECO:0007669"/>
    <property type="project" value="TreeGrafter"/>
</dbReference>
<keyword evidence="1" id="KW-0479">Metal-binding</keyword>
<dbReference type="Gene3D" id="3.30.40.10">
    <property type="entry name" value="Zinc/RING finger domain, C3HC4 (zinc finger)"/>
    <property type="match status" value="1"/>
</dbReference>
<dbReference type="InterPro" id="IPR019787">
    <property type="entry name" value="Znf_PHD-finger"/>
</dbReference>
<gene>
    <name evidence="6" type="ORF">OVA965_LOCUS3073</name>
    <name evidence="7" type="ORF">TMI583_LOCUS3072</name>
</gene>
<comment type="caution">
    <text evidence="6">The sequence shown here is derived from an EMBL/GenBank/DDBJ whole genome shotgun (WGS) entry which is preliminary data.</text>
</comment>
<dbReference type="CDD" id="cd15538">
    <property type="entry name" value="PHD_PRKCBP1"/>
    <property type="match status" value="1"/>
</dbReference>
<dbReference type="GO" id="GO:0005737">
    <property type="term" value="C:cytoplasm"/>
    <property type="evidence" value="ECO:0007669"/>
    <property type="project" value="TreeGrafter"/>
</dbReference>
<dbReference type="PANTHER" id="PTHR46453">
    <property type="entry name" value="PROTEIN KINASE C-BINDING PROTEIN 1"/>
    <property type="match status" value="1"/>
</dbReference>
<evidence type="ECO:0000313" key="6">
    <source>
        <dbReference type="EMBL" id="CAF0770797.1"/>
    </source>
</evidence>
<dbReference type="InterPro" id="IPR013083">
    <property type="entry name" value="Znf_RING/FYVE/PHD"/>
</dbReference>
<accession>A0A8S2CV84</accession>
<reference evidence="6" key="1">
    <citation type="submission" date="2021-02" db="EMBL/GenBank/DDBJ databases">
        <authorList>
            <person name="Nowell W R."/>
        </authorList>
    </citation>
    <scope>NUCLEOTIDE SEQUENCE</scope>
</reference>
<organism evidence="6 8">
    <name type="scientific">Didymodactylos carnosus</name>
    <dbReference type="NCBI Taxonomy" id="1234261"/>
    <lineage>
        <taxon>Eukaryota</taxon>
        <taxon>Metazoa</taxon>
        <taxon>Spiralia</taxon>
        <taxon>Gnathifera</taxon>
        <taxon>Rotifera</taxon>
        <taxon>Eurotatoria</taxon>
        <taxon>Bdelloidea</taxon>
        <taxon>Philodinida</taxon>
        <taxon>Philodinidae</taxon>
        <taxon>Didymodactylos</taxon>
    </lineage>
</organism>
<dbReference type="InterPro" id="IPR059153">
    <property type="entry name" value="NSD_PHD-1st"/>
</dbReference>
<evidence type="ECO:0000313" key="8">
    <source>
        <dbReference type="Proteomes" id="UP000677228"/>
    </source>
</evidence>
<evidence type="ECO:0000259" key="5">
    <source>
        <dbReference type="PROSITE" id="PS50016"/>
    </source>
</evidence>
<protein>
    <recommendedName>
        <fullName evidence="5">PHD-type domain-containing protein</fullName>
    </recommendedName>
</protein>
<dbReference type="InterPro" id="IPR011011">
    <property type="entry name" value="Znf_FYVE_PHD"/>
</dbReference>
<dbReference type="SMART" id="SM00249">
    <property type="entry name" value="PHD"/>
    <property type="match status" value="1"/>
</dbReference>
<evidence type="ECO:0000256" key="4">
    <source>
        <dbReference type="PROSITE-ProRule" id="PRU00146"/>
    </source>
</evidence>
<feature type="domain" description="PHD-type" evidence="5">
    <location>
        <begin position="30"/>
        <end position="75"/>
    </location>
</feature>
<dbReference type="AlphaFoldDB" id="A0A8S2CV84"/>
<proteinExistence type="predicted"/>
<dbReference type="EMBL" id="CAJNOK010000715">
    <property type="protein sequence ID" value="CAF0770797.1"/>
    <property type="molecule type" value="Genomic_DNA"/>
</dbReference>
<dbReference type="PROSITE" id="PS01359">
    <property type="entry name" value="ZF_PHD_1"/>
    <property type="match status" value="1"/>
</dbReference>
<dbReference type="SUPFAM" id="SSF57903">
    <property type="entry name" value="FYVE/PHD zinc finger"/>
    <property type="match status" value="1"/>
</dbReference>
<dbReference type="GO" id="GO:0005634">
    <property type="term" value="C:nucleus"/>
    <property type="evidence" value="ECO:0007669"/>
    <property type="project" value="TreeGrafter"/>
</dbReference>
<dbReference type="Proteomes" id="UP000677228">
    <property type="component" value="Unassembled WGS sequence"/>
</dbReference>
<evidence type="ECO:0000256" key="3">
    <source>
        <dbReference type="ARBA" id="ARBA00022833"/>
    </source>
</evidence>